<dbReference type="SMART" id="SM00796">
    <property type="entry name" value="AHS1"/>
    <property type="match status" value="1"/>
</dbReference>
<gene>
    <name evidence="5" type="ORF">EDM22_18945</name>
</gene>
<keyword evidence="6" id="KW-1185">Reference proteome</keyword>
<dbReference type="Proteomes" id="UP000275048">
    <property type="component" value="Unassembled WGS sequence"/>
</dbReference>
<dbReference type="PANTHER" id="PTHR34698">
    <property type="entry name" value="5-OXOPROLINASE SUBUNIT B"/>
    <property type="match status" value="1"/>
</dbReference>
<evidence type="ECO:0000313" key="6">
    <source>
        <dbReference type="Proteomes" id="UP000275048"/>
    </source>
</evidence>
<evidence type="ECO:0000313" key="5">
    <source>
        <dbReference type="EMBL" id="RNB43170.1"/>
    </source>
</evidence>
<dbReference type="GO" id="GO:0016787">
    <property type="term" value="F:hydrolase activity"/>
    <property type="evidence" value="ECO:0007669"/>
    <property type="project" value="UniProtKB-KW"/>
</dbReference>
<dbReference type="PANTHER" id="PTHR34698:SF2">
    <property type="entry name" value="5-OXOPROLINASE SUBUNIT B"/>
    <property type="match status" value="1"/>
</dbReference>
<dbReference type="Gene3D" id="3.30.1360.40">
    <property type="match status" value="1"/>
</dbReference>
<dbReference type="OrthoDB" id="9768696at2"/>
<keyword evidence="2 5" id="KW-0378">Hydrolase</keyword>
<evidence type="ECO:0000256" key="2">
    <source>
        <dbReference type="ARBA" id="ARBA00022801"/>
    </source>
</evidence>
<dbReference type="InterPro" id="IPR029000">
    <property type="entry name" value="Cyclophilin-like_dom_sf"/>
</dbReference>
<proteinExistence type="predicted"/>
<evidence type="ECO:0000256" key="3">
    <source>
        <dbReference type="ARBA" id="ARBA00022840"/>
    </source>
</evidence>
<comment type="caution">
    <text evidence="5">The sequence shown here is derived from an EMBL/GenBank/DDBJ whole genome shotgun (WGS) entry which is preliminary data.</text>
</comment>
<accession>A0A3M7ZVZ7</accession>
<organism evidence="5 6">
    <name type="scientific">Agromyces tardus</name>
    <dbReference type="NCBI Taxonomy" id="2583849"/>
    <lineage>
        <taxon>Bacteria</taxon>
        <taxon>Bacillati</taxon>
        <taxon>Actinomycetota</taxon>
        <taxon>Actinomycetes</taxon>
        <taxon>Micrococcales</taxon>
        <taxon>Microbacteriaceae</taxon>
        <taxon>Agromyces</taxon>
    </lineage>
</organism>
<dbReference type="Pfam" id="PF02682">
    <property type="entry name" value="CT_C_D"/>
    <property type="match status" value="1"/>
</dbReference>
<feature type="domain" description="Carboxyltransferase" evidence="4">
    <location>
        <begin position="3"/>
        <end position="208"/>
    </location>
</feature>
<dbReference type="RefSeq" id="WP_122938642.1">
    <property type="nucleotide sequence ID" value="NZ_JBHSNT010000014.1"/>
</dbReference>
<reference evidence="5 6" key="1">
    <citation type="submission" date="2018-10" db="EMBL/GenBank/DDBJ databases">
        <title>Isolation, diversity and antibacterial activity of antinobacteria from the wheat rhizosphere soil.</title>
        <authorList>
            <person name="Sun T."/>
        </authorList>
    </citation>
    <scope>NUCLEOTIDE SEQUENCE [LARGE SCALE GENOMIC DNA]</scope>
    <source>
        <strain evidence="5 6">SJ-23</strain>
    </source>
</reference>
<name>A0A3M7ZVZ7_9MICO</name>
<dbReference type="SUPFAM" id="SSF160467">
    <property type="entry name" value="PH0987 N-terminal domain-like"/>
    <property type="match status" value="1"/>
</dbReference>
<evidence type="ECO:0000256" key="1">
    <source>
        <dbReference type="ARBA" id="ARBA00022741"/>
    </source>
</evidence>
<keyword evidence="1" id="KW-0547">Nucleotide-binding</keyword>
<dbReference type="InterPro" id="IPR010016">
    <property type="entry name" value="PxpB"/>
</dbReference>
<protein>
    <submittedName>
        <fullName evidence="5">Allophanate hydrolase subunit 1</fullName>
    </submittedName>
</protein>
<dbReference type="GO" id="GO:0005524">
    <property type="term" value="F:ATP binding"/>
    <property type="evidence" value="ECO:0007669"/>
    <property type="project" value="UniProtKB-KW"/>
</dbReference>
<evidence type="ECO:0000259" key="4">
    <source>
        <dbReference type="SMART" id="SM00796"/>
    </source>
</evidence>
<dbReference type="InterPro" id="IPR003833">
    <property type="entry name" value="CT_C_D"/>
</dbReference>
<dbReference type="AlphaFoldDB" id="A0A3M7ZVZ7"/>
<dbReference type="EMBL" id="RHHB01000078">
    <property type="protein sequence ID" value="RNB43170.1"/>
    <property type="molecule type" value="Genomic_DNA"/>
</dbReference>
<keyword evidence="3" id="KW-0067">ATP-binding</keyword>
<dbReference type="Gene3D" id="2.40.100.10">
    <property type="entry name" value="Cyclophilin-like"/>
    <property type="match status" value="1"/>
</dbReference>
<dbReference type="SUPFAM" id="SSF50891">
    <property type="entry name" value="Cyclophilin-like"/>
    <property type="match status" value="1"/>
</dbReference>
<sequence>MSVRMLPAGHAALLVECDGLAEVLALHDGLARSAPAGVVEFVPAARTLLVGVDPAVLPLESAESWIRRTAAALPGSAAPASTLAAAADPAAGAADIVTVPVEYGGDDLHETARLLGVSPEALVAHHVNAVWRVAFIGFAPGFGYLVSDDWPFEVPRLEAPRTRVPAGSVALAGAFAGAYPRESPGGWRLVGRTDAVLWDAASDDPALFAPARRVRFAAVRP</sequence>